<evidence type="ECO:0000256" key="6">
    <source>
        <dbReference type="ARBA" id="ARBA00022729"/>
    </source>
</evidence>
<sequence length="856" mass="95514">MWSLGQFTIISTLLLFLQHHVAVSSPSGATTHLSPNMQKLALFQIKRSLSINACDHVICEEEGLPSYPKTMDWSMNSDCCKWDGVTCNQTTGDVIGLDLSCSCLVGSIPSNSTLFQLSYLQNLNFRANDLNGILPERIFHLPNLKQLNADGNFNLTTILPKIKWGSSSSLQMLSLQETTISGGIPHSVGYLKSLTIFSLSSCKITGLIPKLIGNLTQLTELDFDFNDFSGTIPDSFANLQNLKYLSLSDNKISGQFPTWVANLTQLKLLDLSGNLLSRPLPSNLTARCLPELMLLSLSYNLFNGTIPSWLFDLPSLTRLFVDHNSFTGQLNEFKSSTLRTFTCANNLLSGSIPILLSKLASLISLDISYNNFSGVVKTTTLNPDILDLRLASCKIIKIPHFIKSLEKLQYLDLSNNQIVGEVPQWLWKGSLSELNLSYNYFNGGLQHLPENRLIFLDLQHNKLKGSLPASICNSSSLYVLNLSHNNLSGVLPACPRSSNYSLSVLDLRMNRIRGSLPSSLSNFRELKSLNLYGNEVEGTIPLSFAKFGNLEVLDLGSNRINDTFPQWLEVLPRLQVLVLKSNKFHGTINSISTIQHSFPSLRIIDLSNNEFSGPLPAKYFENFKGMMNGDANKMGSIYMGNSYYRDRVKMVIKGVDIEVLNILTVFTTIDLSKNKFEGQIPEFIGNLKSLRLLNFSHNHLSGHIPSMMGKLLMLESLDLSFNRLVGVIPQELAGIYTLSRLNLSHNDLNGHIPDGTQFQTFENDSYVGNLALCGPPLSKNCTREYIEMQDEEDEDADYFFSGFTWEAVVIGYGSGVVVGFAVGYIMFRTRDPKWITGIIVRKIGLKVRRSEIRRFF</sequence>
<evidence type="ECO:0000256" key="1">
    <source>
        <dbReference type="ARBA" id="ARBA00004162"/>
    </source>
</evidence>
<gene>
    <name evidence="14" type="ORF">DCAR_0313691</name>
</gene>
<evidence type="ECO:0000256" key="9">
    <source>
        <dbReference type="ARBA" id="ARBA00023136"/>
    </source>
</evidence>
<dbReference type="InterPro" id="IPR001611">
    <property type="entry name" value="Leu-rich_rpt"/>
</dbReference>
<keyword evidence="4" id="KW-0433">Leucine-rich repeat</keyword>
<reference evidence="14" key="1">
    <citation type="journal article" date="2016" name="Nat. Genet.">
        <title>A high-quality carrot genome assembly provides new insights into carotenoid accumulation and asterid genome evolution.</title>
        <authorList>
            <person name="Iorizzo M."/>
            <person name="Ellison S."/>
            <person name="Senalik D."/>
            <person name="Zeng P."/>
            <person name="Satapoomin P."/>
            <person name="Huang J."/>
            <person name="Bowman M."/>
            <person name="Iovene M."/>
            <person name="Sanseverino W."/>
            <person name="Cavagnaro P."/>
            <person name="Yildiz M."/>
            <person name="Macko-Podgorni A."/>
            <person name="Moranska E."/>
            <person name="Grzebelus E."/>
            <person name="Grzebelus D."/>
            <person name="Ashrafi H."/>
            <person name="Zheng Z."/>
            <person name="Cheng S."/>
            <person name="Spooner D."/>
            <person name="Van Deynze A."/>
            <person name="Simon P."/>
        </authorList>
    </citation>
    <scope>NUCLEOTIDE SEQUENCE</scope>
    <source>
        <tissue evidence="14">Leaf</tissue>
    </source>
</reference>
<evidence type="ECO:0000256" key="5">
    <source>
        <dbReference type="ARBA" id="ARBA00022692"/>
    </source>
</evidence>
<keyword evidence="5 11" id="KW-0812">Transmembrane</keyword>
<dbReference type="Proteomes" id="UP000077755">
    <property type="component" value="Chromosome 3"/>
</dbReference>
<evidence type="ECO:0000256" key="3">
    <source>
        <dbReference type="ARBA" id="ARBA00022475"/>
    </source>
</evidence>
<dbReference type="Pfam" id="PF08263">
    <property type="entry name" value="LRRNT_2"/>
    <property type="match status" value="1"/>
</dbReference>
<evidence type="ECO:0000256" key="4">
    <source>
        <dbReference type="ARBA" id="ARBA00022614"/>
    </source>
</evidence>
<dbReference type="SUPFAM" id="SSF52058">
    <property type="entry name" value="L domain-like"/>
    <property type="match status" value="3"/>
</dbReference>
<dbReference type="InterPro" id="IPR003591">
    <property type="entry name" value="Leu-rich_rpt_typical-subtyp"/>
</dbReference>
<comment type="similarity">
    <text evidence="2">Belongs to the RLP family.</text>
</comment>
<evidence type="ECO:0000256" key="11">
    <source>
        <dbReference type="SAM" id="Phobius"/>
    </source>
</evidence>
<dbReference type="EMBL" id="CP093345">
    <property type="protein sequence ID" value="WOG94396.1"/>
    <property type="molecule type" value="Genomic_DNA"/>
</dbReference>
<feature type="transmembrane region" description="Helical" evidence="11">
    <location>
        <begin position="809"/>
        <end position="827"/>
    </location>
</feature>
<keyword evidence="7" id="KW-0677">Repeat</keyword>
<evidence type="ECO:0000256" key="8">
    <source>
        <dbReference type="ARBA" id="ARBA00022989"/>
    </source>
</evidence>
<dbReference type="PANTHER" id="PTHR48004">
    <property type="entry name" value="OS01G0149700 PROTEIN"/>
    <property type="match status" value="1"/>
</dbReference>
<dbReference type="SMART" id="SM00365">
    <property type="entry name" value="LRR_SD22"/>
    <property type="match status" value="7"/>
</dbReference>
<feature type="domain" description="Leucine-rich repeat-containing N-terminal plant-type" evidence="13">
    <location>
        <begin position="36"/>
        <end position="88"/>
    </location>
</feature>
<feature type="signal peptide" evidence="12">
    <location>
        <begin position="1"/>
        <end position="24"/>
    </location>
</feature>
<dbReference type="PANTHER" id="PTHR48004:SF58">
    <property type="entry name" value="OS01G0162200 PROTEIN"/>
    <property type="match status" value="1"/>
</dbReference>
<evidence type="ECO:0000313" key="15">
    <source>
        <dbReference type="Proteomes" id="UP000077755"/>
    </source>
</evidence>
<proteinExistence type="inferred from homology"/>
<accession>A0AAF1AVX4</accession>
<dbReference type="InterPro" id="IPR052941">
    <property type="entry name" value="StomDev_PlantInt_Reg"/>
</dbReference>
<dbReference type="Gene3D" id="3.80.10.10">
    <property type="entry name" value="Ribonuclease Inhibitor"/>
    <property type="match status" value="3"/>
</dbReference>
<dbReference type="InterPro" id="IPR013210">
    <property type="entry name" value="LRR_N_plant-typ"/>
</dbReference>
<dbReference type="FunFam" id="3.80.10.10:FF:000111">
    <property type="entry name" value="LRR receptor-like serine/threonine-protein kinase ERECTA"/>
    <property type="match status" value="1"/>
</dbReference>
<dbReference type="Pfam" id="PF13855">
    <property type="entry name" value="LRR_8"/>
    <property type="match status" value="1"/>
</dbReference>
<keyword evidence="8 11" id="KW-1133">Transmembrane helix</keyword>
<dbReference type="Pfam" id="PF00560">
    <property type="entry name" value="LRR_1"/>
    <property type="match status" value="12"/>
</dbReference>
<evidence type="ECO:0000256" key="2">
    <source>
        <dbReference type="ARBA" id="ARBA00009592"/>
    </source>
</evidence>
<keyword evidence="10" id="KW-0325">Glycoprotein</keyword>
<evidence type="ECO:0000256" key="12">
    <source>
        <dbReference type="SAM" id="SignalP"/>
    </source>
</evidence>
<dbReference type="GO" id="GO:0005886">
    <property type="term" value="C:plasma membrane"/>
    <property type="evidence" value="ECO:0007669"/>
    <property type="project" value="UniProtKB-SubCell"/>
</dbReference>
<evidence type="ECO:0000256" key="7">
    <source>
        <dbReference type="ARBA" id="ARBA00022737"/>
    </source>
</evidence>
<dbReference type="InterPro" id="IPR032675">
    <property type="entry name" value="LRR_dom_sf"/>
</dbReference>
<dbReference type="FunFam" id="3.80.10.10:FF:000095">
    <property type="entry name" value="LRR receptor-like serine/threonine-protein kinase GSO1"/>
    <property type="match status" value="2"/>
</dbReference>
<keyword evidence="9 11" id="KW-0472">Membrane</keyword>
<dbReference type="GO" id="GO:0006952">
    <property type="term" value="P:defense response"/>
    <property type="evidence" value="ECO:0007669"/>
    <property type="project" value="UniProtKB-ARBA"/>
</dbReference>
<evidence type="ECO:0000259" key="13">
    <source>
        <dbReference type="Pfam" id="PF08263"/>
    </source>
</evidence>
<evidence type="ECO:0000256" key="10">
    <source>
        <dbReference type="ARBA" id="ARBA00023180"/>
    </source>
</evidence>
<feature type="chain" id="PRO_5042172790" description="Leucine-rich repeat-containing N-terminal plant-type domain-containing protein" evidence="12">
    <location>
        <begin position="25"/>
        <end position="856"/>
    </location>
</feature>
<dbReference type="GO" id="GO:0051707">
    <property type="term" value="P:response to other organism"/>
    <property type="evidence" value="ECO:0007669"/>
    <property type="project" value="UniProtKB-ARBA"/>
</dbReference>
<keyword evidence="6 12" id="KW-0732">Signal</keyword>
<name>A0AAF1AVX4_DAUCS</name>
<organism evidence="14 15">
    <name type="scientific">Daucus carota subsp. sativus</name>
    <name type="common">Carrot</name>
    <dbReference type="NCBI Taxonomy" id="79200"/>
    <lineage>
        <taxon>Eukaryota</taxon>
        <taxon>Viridiplantae</taxon>
        <taxon>Streptophyta</taxon>
        <taxon>Embryophyta</taxon>
        <taxon>Tracheophyta</taxon>
        <taxon>Spermatophyta</taxon>
        <taxon>Magnoliopsida</taxon>
        <taxon>eudicotyledons</taxon>
        <taxon>Gunneridae</taxon>
        <taxon>Pentapetalae</taxon>
        <taxon>asterids</taxon>
        <taxon>campanulids</taxon>
        <taxon>Apiales</taxon>
        <taxon>Apiaceae</taxon>
        <taxon>Apioideae</taxon>
        <taxon>Scandiceae</taxon>
        <taxon>Daucinae</taxon>
        <taxon>Daucus</taxon>
        <taxon>Daucus sect. Daucus</taxon>
    </lineage>
</organism>
<keyword evidence="3" id="KW-1003">Cell membrane</keyword>
<reference evidence="14" key="2">
    <citation type="submission" date="2022-03" db="EMBL/GenBank/DDBJ databases">
        <title>Draft title - Genomic analysis of global carrot germplasm unveils the trajectory of domestication and the origin of high carotenoid orange carrot.</title>
        <authorList>
            <person name="Iorizzo M."/>
            <person name="Ellison S."/>
            <person name="Senalik D."/>
            <person name="Macko-Podgorni A."/>
            <person name="Grzebelus D."/>
            <person name="Bostan H."/>
            <person name="Rolling W."/>
            <person name="Curaba J."/>
            <person name="Simon P."/>
        </authorList>
    </citation>
    <scope>NUCLEOTIDE SEQUENCE</scope>
    <source>
        <tissue evidence="14">Leaf</tissue>
    </source>
</reference>
<keyword evidence="15" id="KW-1185">Reference proteome</keyword>
<protein>
    <recommendedName>
        <fullName evidence="13">Leucine-rich repeat-containing N-terminal plant-type domain-containing protein</fullName>
    </recommendedName>
</protein>
<dbReference type="SMART" id="SM00369">
    <property type="entry name" value="LRR_TYP"/>
    <property type="match status" value="12"/>
</dbReference>
<dbReference type="AlphaFoldDB" id="A0AAF1AVX4"/>
<evidence type="ECO:0000313" key="14">
    <source>
        <dbReference type="EMBL" id="WOG94396.1"/>
    </source>
</evidence>
<comment type="subcellular location">
    <subcellularLocation>
        <location evidence="1">Cell membrane</location>
        <topology evidence="1">Single-pass membrane protein</topology>
    </subcellularLocation>
</comment>